<feature type="signal peptide" evidence="1">
    <location>
        <begin position="1"/>
        <end position="28"/>
    </location>
</feature>
<proteinExistence type="predicted"/>
<feature type="chain" id="PRO_5038023034" evidence="1">
    <location>
        <begin position="29"/>
        <end position="69"/>
    </location>
</feature>
<evidence type="ECO:0000256" key="1">
    <source>
        <dbReference type="SAM" id="SignalP"/>
    </source>
</evidence>
<keyword evidence="2" id="KW-1185">Reference proteome</keyword>
<evidence type="ECO:0000313" key="3">
    <source>
        <dbReference type="WBParaSite" id="PgR031_g097_t02"/>
    </source>
</evidence>
<evidence type="ECO:0000313" key="2">
    <source>
        <dbReference type="Proteomes" id="UP000887569"/>
    </source>
</evidence>
<keyword evidence="1" id="KW-0732">Signal</keyword>
<organism evidence="2 3">
    <name type="scientific">Parascaris univalens</name>
    <name type="common">Nematode worm</name>
    <dbReference type="NCBI Taxonomy" id="6257"/>
    <lineage>
        <taxon>Eukaryota</taxon>
        <taxon>Metazoa</taxon>
        <taxon>Ecdysozoa</taxon>
        <taxon>Nematoda</taxon>
        <taxon>Chromadorea</taxon>
        <taxon>Rhabditida</taxon>
        <taxon>Spirurina</taxon>
        <taxon>Ascaridomorpha</taxon>
        <taxon>Ascaridoidea</taxon>
        <taxon>Ascarididae</taxon>
        <taxon>Parascaris</taxon>
    </lineage>
</organism>
<dbReference type="Proteomes" id="UP000887569">
    <property type="component" value="Unplaced"/>
</dbReference>
<sequence>VREDSKMRQVVLWLLCTSSVLLFAQSIAKGTFTTTNVAIPFHSNFSCRCIFEHSIGGERKKTVEDVVAA</sequence>
<reference evidence="3" key="1">
    <citation type="submission" date="2022-11" db="UniProtKB">
        <authorList>
            <consortium name="WormBaseParasite"/>
        </authorList>
    </citation>
    <scope>IDENTIFICATION</scope>
</reference>
<dbReference type="AlphaFoldDB" id="A0A915B9R1"/>
<dbReference type="WBParaSite" id="PgR031_g097_t02">
    <property type="protein sequence ID" value="PgR031_g097_t02"/>
    <property type="gene ID" value="PgR031_g097"/>
</dbReference>
<accession>A0A915B9R1</accession>
<protein>
    <submittedName>
        <fullName evidence="3">Uncharacterized protein</fullName>
    </submittedName>
</protein>
<name>A0A915B9R1_PARUN</name>